<name>A0A4R6TZH0_9BACI</name>
<accession>A0A4R6TZH0</accession>
<dbReference type="AlphaFoldDB" id="A0A4R6TZH0"/>
<comment type="caution">
    <text evidence="1">The sequence shown here is derived from an EMBL/GenBank/DDBJ whole genome shotgun (WGS) entry which is preliminary data.</text>
</comment>
<evidence type="ECO:0000313" key="1">
    <source>
        <dbReference type="EMBL" id="TDQ38282.1"/>
    </source>
</evidence>
<sequence length="211" mass="23309">MKKLKRTRNSFLLIGLSSLFLLTCLLFVLQFILPMLQEKTLLQQSLAGMTQAISATAHTTVNDTDESLELTDKKVPASPQEEALLRALSSASKKAKVTVTAISFQSAVQLVQEVEEEVLELDTDWSDDDAEVEPPMEPSDQVSQGIEGVYPVRMMVTVEVSSYTELQAFLQEVDLLERFVGVESVSAPAFTTDRNSVDMVLAAYYIPRPSS</sequence>
<protein>
    <recommendedName>
        <fullName evidence="3">Type IV pilus assembly protein PilO</fullName>
    </recommendedName>
</protein>
<dbReference type="Proteomes" id="UP000295632">
    <property type="component" value="Unassembled WGS sequence"/>
</dbReference>
<organism evidence="1 2">
    <name type="scientific">Aureibacillus halotolerans</name>
    <dbReference type="NCBI Taxonomy" id="1508390"/>
    <lineage>
        <taxon>Bacteria</taxon>
        <taxon>Bacillati</taxon>
        <taxon>Bacillota</taxon>
        <taxon>Bacilli</taxon>
        <taxon>Bacillales</taxon>
        <taxon>Bacillaceae</taxon>
        <taxon>Aureibacillus</taxon>
    </lineage>
</organism>
<dbReference type="EMBL" id="SNYJ01000010">
    <property type="protein sequence ID" value="TDQ38282.1"/>
    <property type="molecule type" value="Genomic_DNA"/>
</dbReference>
<dbReference type="RefSeq" id="WP_133580860.1">
    <property type="nucleotide sequence ID" value="NZ_SNYJ01000010.1"/>
</dbReference>
<evidence type="ECO:0008006" key="3">
    <source>
        <dbReference type="Google" id="ProtNLM"/>
    </source>
</evidence>
<reference evidence="1 2" key="1">
    <citation type="submission" date="2019-03" db="EMBL/GenBank/DDBJ databases">
        <title>Genomic Encyclopedia of Type Strains, Phase IV (KMG-IV): sequencing the most valuable type-strain genomes for metagenomic binning, comparative biology and taxonomic classification.</title>
        <authorList>
            <person name="Goeker M."/>
        </authorList>
    </citation>
    <scope>NUCLEOTIDE SEQUENCE [LARGE SCALE GENOMIC DNA]</scope>
    <source>
        <strain evidence="1 2">DSM 28697</strain>
    </source>
</reference>
<keyword evidence="2" id="KW-1185">Reference proteome</keyword>
<evidence type="ECO:0000313" key="2">
    <source>
        <dbReference type="Proteomes" id="UP000295632"/>
    </source>
</evidence>
<gene>
    <name evidence="1" type="ORF">EV213_11021</name>
</gene>
<proteinExistence type="predicted"/>